<organism evidence="1 2">
    <name type="scientific">Motilibacter deserti</name>
    <dbReference type="NCBI Taxonomy" id="2714956"/>
    <lineage>
        <taxon>Bacteria</taxon>
        <taxon>Bacillati</taxon>
        <taxon>Actinomycetota</taxon>
        <taxon>Actinomycetes</taxon>
        <taxon>Motilibacterales</taxon>
        <taxon>Motilibacteraceae</taxon>
        <taxon>Motilibacter</taxon>
    </lineage>
</organism>
<protein>
    <recommendedName>
        <fullName evidence="3">PqqD family peptide modification chaperone</fullName>
    </recommendedName>
</protein>
<keyword evidence="2" id="KW-1185">Reference proteome</keyword>
<dbReference type="InterPro" id="IPR049693">
    <property type="entry name" value="Daptide_RRE"/>
</dbReference>
<dbReference type="Proteomes" id="UP000800981">
    <property type="component" value="Unassembled WGS sequence"/>
</dbReference>
<dbReference type="NCBIfam" id="NF041823">
    <property type="entry name" value="daptide_RRE"/>
    <property type="match status" value="1"/>
</dbReference>
<dbReference type="RefSeq" id="WP_166284092.1">
    <property type="nucleotide sequence ID" value="NZ_JAANNP010000039.1"/>
</dbReference>
<gene>
    <name evidence="1" type="ORF">G9H71_17570</name>
</gene>
<reference evidence="1 2" key="1">
    <citation type="submission" date="2020-03" db="EMBL/GenBank/DDBJ databases">
        <title>Two novel Motilibacter sp.</title>
        <authorList>
            <person name="Liu S."/>
        </authorList>
    </citation>
    <scope>NUCLEOTIDE SEQUENCE [LARGE SCALE GENOMIC DNA]</scope>
    <source>
        <strain evidence="1 2">E257</strain>
    </source>
</reference>
<comment type="caution">
    <text evidence="1">The sequence shown here is derived from an EMBL/GenBank/DDBJ whole genome shotgun (WGS) entry which is preliminary data.</text>
</comment>
<accession>A0ABX0GYD0</accession>
<evidence type="ECO:0000313" key="1">
    <source>
        <dbReference type="EMBL" id="NHC15593.1"/>
    </source>
</evidence>
<proteinExistence type="predicted"/>
<dbReference type="EMBL" id="JAANNP010000039">
    <property type="protein sequence ID" value="NHC15593.1"/>
    <property type="molecule type" value="Genomic_DNA"/>
</dbReference>
<sequence length="347" mass="36134">MDNIVERTSLQQIVGRLTAWARGDVAPGTPGRTAMAVVETPDAVEWLSAADTGIVGEDSYVLVTRKTALPEHAPGLWVSCSGGAAEAGDELGIGRDFFLLTTDYAALRYLPVVGPTAVRLTNADDVEALAADVEDARRTGDLPAALVHRAVELGDRGAFSGAPAGLDWLHVDRDGAVRCSPFAAPIGSVGDSADALRAAAAADPLRARLPEEVVDGLSALDRRTLAGYVAALDGVRLLASSGTAEWRVSGFGHQLLDGAAPQVRPDLLLLEGGARYVLFDGQQRKAFGLGRELAEVLEAALDAGDEQAAVDRLVGRGIPAQQARALLTGAIELFAARGVRVTYATVA</sequence>
<name>A0ABX0GYD0_9ACTN</name>
<evidence type="ECO:0008006" key="3">
    <source>
        <dbReference type="Google" id="ProtNLM"/>
    </source>
</evidence>
<evidence type="ECO:0000313" key="2">
    <source>
        <dbReference type="Proteomes" id="UP000800981"/>
    </source>
</evidence>